<dbReference type="RefSeq" id="XP_018069529.1">
    <property type="nucleotide sequence ID" value="XM_018215185.1"/>
</dbReference>
<dbReference type="KEGG" id="psco:LY89DRAFT_685985"/>
<organism evidence="1 2">
    <name type="scientific">Mollisia scopiformis</name>
    <name type="common">Conifer needle endophyte fungus</name>
    <name type="synonym">Phialocephala scopiformis</name>
    <dbReference type="NCBI Taxonomy" id="149040"/>
    <lineage>
        <taxon>Eukaryota</taxon>
        <taxon>Fungi</taxon>
        <taxon>Dikarya</taxon>
        <taxon>Ascomycota</taxon>
        <taxon>Pezizomycotina</taxon>
        <taxon>Leotiomycetes</taxon>
        <taxon>Helotiales</taxon>
        <taxon>Mollisiaceae</taxon>
        <taxon>Mollisia</taxon>
    </lineage>
</organism>
<dbReference type="OrthoDB" id="2823490at2759"/>
<protein>
    <submittedName>
        <fullName evidence="1">Uncharacterized protein</fullName>
    </submittedName>
</protein>
<keyword evidence="2" id="KW-1185">Reference proteome</keyword>
<dbReference type="AlphaFoldDB" id="A0A194X529"/>
<evidence type="ECO:0000313" key="1">
    <source>
        <dbReference type="EMBL" id="KUJ15174.1"/>
    </source>
</evidence>
<proteinExistence type="predicted"/>
<dbReference type="GeneID" id="28824911"/>
<accession>A0A194X529</accession>
<dbReference type="Proteomes" id="UP000070700">
    <property type="component" value="Unassembled WGS sequence"/>
</dbReference>
<evidence type="ECO:0000313" key="2">
    <source>
        <dbReference type="Proteomes" id="UP000070700"/>
    </source>
</evidence>
<sequence length="282" mass="33015">MPTLVTIPREIRDEIYSLTLAAPLPALPTRDRTRLSYPSSDSDETYFGENCVRFPHQTPLPPSHGLLHTSRRLRYELLDAIKRLGCIRYKVDIADRKNTGVLVPTWLSVPCLPCFVDKIDVLEVNWRPRFLKTTSVASFNGDDDREDVYWNRFSGSLSMLQRFVERGVYLLSKKKRQKTHIGCLEIRMNYPPEERVEDVDEICDFINAWMTTEHGEIAWEDESWEKEDEQFRLLAEKIDRVTLLANGALKREWVMSEMLVKRNEAEALRRERAENPVEEQEI</sequence>
<gene>
    <name evidence="1" type="ORF">LY89DRAFT_685985</name>
</gene>
<reference evidence="1 2" key="1">
    <citation type="submission" date="2015-10" db="EMBL/GenBank/DDBJ databases">
        <title>Full genome of DAOMC 229536 Phialocephala scopiformis, a fungal endophyte of spruce producing the potent anti-insectan compound rugulosin.</title>
        <authorList>
            <consortium name="DOE Joint Genome Institute"/>
            <person name="Walker A.K."/>
            <person name="Frasz S.L."/>
            <person name="Seifert K.A."/>
            <person name="Miller J.D."/>
            <person name="Mondo S.J."/>
            <person name="Labutti K."/>
            <person name="Lipzen A."/>
            <person name="Dockter R."/>
            <person name="Kennedy M."/>
            <person name="Grigoriev I.V."/>
            <person name="Spatafora J.W."/>
        </authorList>
    </citation>
    <scope>NUCLEOTIDE SEQUENCE [LARGE SCALE GENOMIC DNA]</scope>
    <source>
        <strain evidence="1 2">CBS 120377</strain>
    </source>
</reference>
<name>A0A194X529_MOLSC</name>
<dbReference type="EMBL" id="KQ947418">
    <property type="protein sequence ID" value="KUJ15174.1"/>
    <property type="molecule type" value="Genomic_DNA"/>
</dbReference>
<dbReference type="InParanoid" id="A0A194X529"/>